<evidence type="ECO:0000313" key="5">
    <source>
        <dbReference type="Proteomes" id="UP000295438"/>
    </source>
</evidence>
<dbReference type="PANTHER" id="PTHR43618">
    <property type="entry name" value="7-ALPHA-HYDROXYSTEROID DEHYDROGENASE"/>
    <property type="match status" value="1"/>
</dbReference>
<keyword evidence="2" id="KW-0521">NADP</keyword>
<dbReference type="InterPro" id="IPR020904">
    <property type="entry name" value="Sc_DH/Rdtase_CS"/>
</dbReference>
<dbReference type="GO" id="GO:0016491">
    <property type="term" value="F:oxidoreductase activity"/>
    <property type="evidence" value="ECO:0007669"/>
    <property type="project" value="UniProtKB-KW"/>
</dbReference>
<dbReference type="PRINTS" id="PR00081">
    <property type="entry name" value="GDHRDH"/>
</dbReference>
<dbReference type="EMBL" id="SMUW01000033">
    <property type="protein sequence ID" value="TDK44733.1"/>
    <property type="molecule type" value="Genomic_DNA"/>
</dbReference>
<dbReference type="Pfam" id="PF13561">
    <property type="entry name" value="adh_short_C2"/>
    <property type="match status" value="1"/>
</dbReference>
<comment type="similarity">
    <text evidence="1">Belongs to the short-chain dehydrogenases/reductases (SDR) family.</text>
</comment>
<proteinExistence type="inferred from homology"/>
<keyword evidence="5" id="KW-1185">Reference proteome</keyword>
<protein>
    <submittedName>
        <fullName evidence="4">SDR family oxidoreductase</fullName>
    </submittedName>
</protein>
<dbReference type="PROSITE" id="PS00061">
    <property type="entry name" value="ADH_SHORT"/>
    <property type="match status" value="1"/>
</dbReference>
<comment type="caution">
    <text evidence="4">The sequence shown here is derived from an EMBL/GenBank/DDBJ whole genome shotgun (WGS) entry which is preliminary data.</text>
</comment>
<dbReference type="Gene3D" id="3.40.50.720">
    <property type="entry name" value="NAD(P)-binding Rossmann-like Domain"/>
    <property type="match status" value="1"/>
</dbReference>
<dbReference type="PANTHER" id="PTHR43618:SF8">
    <property type="entry name" value="7ALPHA-HYDROXYSTEROID DEHYDROGENASE"/>
    <property type="match status" value="1"/>
</dbReference>
<dbReference type="InterPro" id="IPR036291">
    <property type="entry name" value="NAD(P)-bd_dom_sf"/>
</dbReference>
<organism evidence="4 5">
    <name type="scientific">Algoriphagus formosus</name>
    <dbReference type="NCBI Taxonomy" id="2007308"/>
    <lineage>
        <taxon>Bacteria</taxon>
        <taxon>Pseudomonadati</taxon>
        <taxon>Bacteroidota</taxon>
        <taxon>Cytophagia</taxon>
        <taxon>Cytophagales</taxon>
        <taxon>Cyclobacteriaceae</taxon>
        <taxon>Algoriphagus</taxon>
    </lineage>
</organism>
<sequence length="297" mass="32345">MGKRSGTICKWWWCPNPRLIPILNLNIFTMKKTELLNDLFSFENKVIIITGGAGAIGSALAELLGNLGANVVITDINQERVNKVASEIQKATGKETLGLVADSTDENQMKELVDKVVAKFGKISGLVNNVGWGAATPIWGSDTEKMVNSYKLNTLSAYNLTKFCMPYLEKEENASVIFSNSRVGNTPSPEFIEYSTAKAALLNMAKSMAVISGPKVRFNTVIIGSVDNGESTLDAGFTMEMLQKINDSIVMKRRGFPADIAHGIMFLMSKAASWVTGVDLTLDGGGRYESKMPKKED</sequence>
<name>A0A4R5UZ85_9BACT</name>
<dbReference type="SUPFAM" id="SSF51735">
    <property type="entry name" value="NAD(P)-binding Rossmann-fold domains"/>
    <property type="match status" value="1"/>
</dbReference>
<gene>
    <name evidence="4" type="ORF">E1898_09150</name>
</gene>
<dbReference type="InterPro" id="IPR002347">
    <property type="entry name" value="SDR_fam"/>
</dbReference>
<dbReference type="AlphaFoldDB" id="A0A4R5UZ85"/>
<keyword evidence="3" id="KW-0560">Oxidoreductase</keyword>
<evidence type="ECO:0000313" key="4">
    <source>
        <dbReference type="EMBL" id="TDK44733.1"/>
    </source>
</evidence>
<dbReference type="Proteomes" id="UP000295438">
    <property type="component" value="Unassembled WGS sequence"/>
</dbReference>
<accession>A0A4R5UZ85</accession>
<evidence type="ECO:0000256" key="2">
    <source>
        <dbReference type="ARBA" id="ARBA00022857"/>
    </source>
</evidence>
<dbReference type="InterPro" id="IPR052178">
    <property type="entry name" value="Sec_Metab_Biosynth_SDR"/>
</dbReference>
<evidence type="ECO:0000256" key="1">
    <source>
        <dbReference type="ARBA" id="ARBA00006484"/>
    </source>
</evidence>
<reference evidence="4 5" key="1">
    <citation type="submission" date="2019-03" db="EMBL/GenBank/DDBJ databases">
        <title>Algoriphagus aquimaris sp. nov., isolated form marine sediment in Pohang, Korea.</title>
        <authorList>
            <person name="Kim J."/>
            <person name="Yoon S.-H."/>
            <person name="Lee S.-S."/>
        </authorList>
    </citation>
    <scope>NUCLEOTIDE SEQUENCE [LARGE SCALE GENOMIC DNA]</scope>
    <source>
        <strain evidence="4 5">F21</strain>
    </source>
</reference>
<evidence type="ECO:0000256" key="3">
    <source>
        <dbReference type="ARBA" id="ARBA00023002"/>
    </source>
</evidence>